<dbReference type="GO" id="GO:0016787">
    <property type="term" value="F:hydrolase activity"/>
    <property type="evidence" value="ECO:0007669"/>
    <property type="project" value="InterPro"/>
</dbReference>
<dbReference type="AlphaFoldDB" id="F4KME4"/>
<dbReference type="STRING" id="879243.Poras_0309"/>
<dbReference type="Proteomes" id="UP000006545">
    <property type="component" value="Chromosome"/>
</dbReference>
<organism evidence="2 3">
    <name type="scientific">Porphyromonas asaccharolytica (strain ATCC 25260 / DSM 20707 / BCRC 10618 / CCUG 7834 / JCM 6326 / LMG 13178 / VPI 4198 / B440)</name>
    <name type="common">Bacteroides asaccharolyticus</name>
    <dbReference type="NCBI Taxonomy" id="879243"/>
    <lineage>
        <taxon>Bacteria</taxon>
        <taxon>Pseudomonadati</taxon>
        <taxon>Bacteroidota</taxon>
        <taxon>Bacteroidia</taxon>
        <taxon>Bacteroidales</taxon>
        <taxon>Porphyromonadaceae</taxon>
        <taxon>Porphyromonas</taxon>
    </lineage>
</organism>
<dbReference type="InterPro" id="IPR027417">
    <property type="entry name" value="P-loop_NTPase"/>
</dbReference>
<feature type="domain" description="Helicase/UvrB N-terminal" evidence="1">
    <location>
        <begin position="136"/>
        <end position="347"/>
    </location>
</feature>
<dbReference type="GO" id="GO:0005524">
    <property type="term" value="F:ATP binding"/>
    <property type="evidence" value="ECO:0007669"/>
    <property type="project" value="InterPro"/>
</dbReference>
<evidence type="ECO:0000313" key="3">
    <source>
        <dbReference type="Proteomes" id="UP000006545"/>
    </source>
</evidence>
<proteinExistence type="predicted"/>
<evidence type="ECO:0000313" key="2">
    <source>
        <dbReference type="EMBL" id="AEE12263.1"/>
    </source>
</evidence>
<dbReference type="Gene3D" id="3.40.50.300">
    <property type="entry name" value="P-loop containing nucleotide triphosphate hydrolases"/>
    <property type="match status" value="1"/>
</dbReference>
<reference evidence="3" key="1">
    <citation type="submission" date="2011-04" db="EMBL/GenBank/DDBJ databases">
        <title>The complete genome of Porphyromonas asaccharolytica DSM 20707.</title>
        <authorList>
            <person name="Lucas S."/>
            <person name="Han J."/>
            <person name="Lapidus A."/>
            <person name="Bruce D."/>
            <person name="Goodwin L."/>
            <person name="Pitluck S."/>
            <person name="Peters L."/>
            <person name="Kyrpides N."/>
            <person name="Mavromatis K."/>
            <person name="Ivanova N."/>
            <person name="Ovchinnikova G."/>
            <person name="Pagani I."/>
            <person name="Lu M."/>
            <person name="Detter J.C."/>
            <person name="Tapia R."/>
            <person name="Han C."/>
            <person name="Land M."/>
            <person name="Hauser L."/>
            <person name="Markowitz V."/>
            <person name="Cheng J.-F."/>
            <person name="Hugenholtz P."/>
            <person name="Woyke T."/>
            <person name="Wu D."/>
            <person name="Gronow S."/>
            <person name="Wellnitz S."/>
            <person name="Brambilla E."/>
            <person name="Klenk H.-P."/>
            <person name="Eisen J.A."/>
        </authorList>
    </citation>
    <scope>NUCLEOTIDE SEQUENCE [LARGE SCALE GENOMIC DNA]</scope>
    <source>
        <strain evidence="3">ATCC 25260 / DSM 20707 / VPI 4198</strain>
    </source>
</reference>
<dbReference type="RefSeq" id="WP_013759921.1">
    <property type="nucleotide sequence ID" value="NC_015501.1"/>
</dbReference>
<evidence type="ECO:0000259" key="1">
    <source>
        <dbReference type="Pfam" id="PF04851"/>
    </source>
</evidence>
<dbReference type="OrthoDB" id="9804145at2"/>
<keyword evidence="3" id="KW-1185">Reference proteome</keyword>
<dbReference type="GO" id="GO:0003677">
    <property type="term" value="F:DNA binding"/>
    <property type="evidence" value="ECO:0007669"/>
    <property type="project" value="InterPro"/>
</dbReference>
<accession>F4KME4</accession>
<dbReference type="KEGG" id="pah:Poras_0309"/>
<name>F4KME4_PORAD</name>
<dbReference type="SUPFAM" id="SSF52540">
    <property type="entry name" value="P-loop containing nucleoside triphosphate hydrolases"/>
    <property type="match status" value="2"/>
</dbReference>
<dbReference type="EMBL" id="CP002689">
    <property type="protein sequence ID" value="AEE12263.1"/>
    <property type="molecule type" value="Genomic_DNA"/>
</dbReference>
<dbReference type="HOGENOM" id="CLU_307920_0_0_10"/>
<protein>
    <recommendedName>
        <fullName evidence="1">Helicase/UvrB N-terminal domain-containing protein</fullName>
    </recommendedName>
</protein>
<dbReference type="eggNOG" id="COG1061">
    <property type="taxonomic scope" value="Bacteria"/>
</dbReference>
<dbReference type="REBASE" id="35619">
    <property type="entry name" value="Pas20707ORF306P"/>
</dbReference>
<dbReference type="Pfam" id="PF04851">
    <property type="entry name" value="ResIII"/>
    <property type="match status" value="1"/>
</dbReference>
<gene>
    <name evidence="2" type="ordered locus">Poras_0309</name>
</gene>
<sequence length="981" mass="112426">MFYELIKEASDAWWAQPDCPCQPFLQYILERGKLRDAQIEAIRHYLYLKVVHDSKPLYQIFTEHTFGTLTDEDISQSGCYSLYREENIPLHNLAYYAKVLSSKEEALPQQFKQILAKHHQEIDASQALRNIFYGIDYADYLFSLPMGAGKTFLMACFIYIDLYFSHIEPENGAFAQNFLILIPSGLKSSIMPSLKSIQEFDPSWILPPEVAQQIAREVKFEVLDESRSASKSNRTKNQNAQKINAHAPLNTLRGLVAITNAEKLIDRLDKLDKLGEKDPSLLTPEDIAQIRNDNELRQIIAQIPHLSLLIDEVHHASDSEIKLRQIVTHWAAEGQITTVLGFSGTPYLSRAEEITIYQSESVKLKTISNIVYHFPLIEGVGNFLKSPQIKYADQGGEEIIRQGVQEFIKLYRDTTYSDGTSAKLAIYCGKIDTLETEVCPLVSELVTAAGWSPAKTILKYHRGNKNYPQPDDAEYQFSSLDTPMSSYRIILLVQIGKEGWDCRSLTSVILPHRGACPRNMVLQTSCRCLREVTDATIETALVWMNRDNAKTLNSQLKEQQRTDIDQLNKRRPNSRFIERYRYSRLKETQLTDPIRYYQLRIKYQLEVICEELHTQDRLESNEIQIPSDKTLITVQSITGAIIDKGSTLASLQTGETTLPITFRAWIGKIQKESFGTLTYSDLIAYEESLRSLFHKITIQQEGEGTYLSPRYDQQAIRSEVRKAFIPQRTLQSSEEVVPETAHLLRVEHLSSPITVPDTARYYPTVEEVDSIIAFDRGEQRKTLSKGVRAAIEALKANKAPQSLIDNLQNSPDSLETPHNLGATHSYHYLPYHFDSQLEEDIFKDTLLPMAQRHQLEVYFNGDDLLTEFAINCYTKRSTTGEPTGGAWRYIGRYYPDFLMIQRDEAKAICKILIIETKGAGFASLFQDKQAFVTDYFLQLNNKALSDTTDSYEMDFLYLEEQRDREQMDILVEQKIKEFFRS</sequence>
<dbReference type="InterPro" id="IPR006935">
    <property type="entry name" value="Helicase/UvrB_N"/>
</dbReference>